<dbReference type="Pfam" id="PF18826">
    <property type="entry name" value="bVLRF1"/>
    <property type="match status" value="1"/>
</dbReference>
<evidence type="ECO:0000256" key="10">
    <source>
        <dbReference type="PROSITE-ProRule" id="PRU01389"/>
    </source>
</evidence>
<reference evidence="13 14" key="1">
    <citation type="journal article" date="2024" name="Nat. Commun.">
        <title>Phylogenomics reveals the evolutionary origins of lichenization in chlorophyte algae.</title>
        <authorList>
            <person name="Puginier C."/>
            <person name="Libourel C."/>
            <person name="Otte J."/>
            <person name="Skaloud P."/>
            <person name="Haon M."/>
            <person name="Grisel S."/>
            <person name="Petersen M."/>
            <person name="Berrin J.G."/>
            <person name="Delaux P.M."/>
            <person name="Dal Grande F."/>
            <person name="Keller J."/>
        </authorList>
    </citation>
    <scope>NUCLEOTIDE SEQUENCE [LARGE SCALE GENOMIC DNA]</scope>
    <source>
        <strain evidence="13 14">SAG 2523</strain>
    </source>
</reference>
<name>A0AAW1T150_9CHLO</name>
<comment type="subcellular location">
    <subcellularLocation>
        <location evidence="1">Cytoplasm</location>
    </subcellularLocation>
</comment>
<evidence type="ECO:0000313" key="14">
    <source>
        <dbReference type="Proteomes" id="UP001485043"/>
    </source>
</evidence>
<feature type="active site" evidence="10">
    <location>
        <position position="113"/>
    </location>
</feature>
<evidence type="ECO:0000256" key="2">
    <source>
        <dbReference type="ARBA" id="ARBA00009262"/>
    </source>
</evidence>
<proteinExistence type="inferred from homology"/>
<keyword evidence="3 10" id="KW-0963">Cytoplasm</keyword>
<organism evidence="13 14">
    <name type="scientific">Apatococcus fuscideae</name>
    <dbReference type="NCBI Taxonomy" id="2026836"/>
    <lineage>
        <taxon>Eukaryota</taxon>
        <taxon>Viridiplantae</taxon>
        <taxon>Chlorophyta</taxon>
        <taxon>core chlorophytes</taxon>
        <taxon>Trebouxiophyceae</taxon>
        <taxon>Chlorellales</taxon>
        <taxon>Chlorellaceae</taxon>
        <taxon>Apatococcus</taxon>
    </lineage>
</organism>
<evidence type="ECO:0000256" key="1">
    <source>
        <dbReference type="ARBA" id="ARBA00004496"/>
    </source>
</evidence>
<dbReference type="GO" id="GO:0004519">
    <property type="term" value="F:endonuclease activity"/>
    <property type="evidence" value="ECO:0007669"/>
    <property type="project" value="UniProtKB-KW"/>
</dbReference>
<evidence type="ECO:0000259" key="12">
    <source>
        <dbReference type="PROSITE" id="PS52044"/>
    </source>
</evidence>
<dbReference type="GO" id="GO:0036503">
    <property type="term" value="P:ERAD pathway"/>
    <property type="evidence" value="ECO:0007669"/>
    <property type="project" value="TreeGrafter"/>
</dbReference>
<dbReference type="GO" id="GO:0016787">
    <property type="term" value="F:hydrolase activity"/>
    <property type="evidence" value="ECO:0007669"/>
    <property type="project" value="UniProtKB-KW"/>
</dbReference>
<dbReference type="InterPro" id="IPR041175">
    <property type="entry name" value="VLRF1/Vms1"/>
</dbReference>
<keyword evidence="8" id="KW-0040">ANK repeat</keyword>
<keyword evidence="7 10" id="KW-0378">Hydrolase</keyword>
<keyword evidence="9" id="KW-0175">Coiled coil</keyword>
<accession>A0AAW1T150</accession>
<dbReference type="PANTHER" id="PTHR16036:SF2">
    <property type="entry name" value="TRNA ENDONUCLEASE ANKZF1"/>
    <property type="match status" value="1"/>
</dbReference>
<feature type="region of interest" description="Disordered" evidence="11">
    <location>
        <begin position="1"/>
        <end position="25"/>
    </location>
</feature>
<keyword evidence="6 10" id="KW-0255">Endonuclease</keyword>
<evidence type="ECO:0000313" key="13">
    <source>
        <dbReference type="EMBL" id="KAK9862980.1"/>
    </source>
</evidence>
<dbReference type="GO" id="GO:0005737">
    <property type="term" value="C:cytoplasm"/>
    <property type="evidence" value="ECO:0007669"/>
    <property type="project" value="UniProtKB-SubCell"/>
</dbReference>
<keyword evidence="14" id="KW-1185">Reference proteome</keyword>
<dbReference type="InterPro" id="IPR047139">
    <property type="entry name" value="ANKZ1/VMS1"/>
</dbReference>
<dbReference type="EMBL" id="JALJOV010000532">
    <property type="protein sequence ID" value="KAK9862980.1"/>
    <property type="molecule type" value="Genomic_DNA"/>
</dbReference>
<evidence type="ECO:0000256" key="4">
    <source>
        <dbReference type="ARBA" id="ARBA00022722"/>
    </source>
</evidence>
<keyword evidence="4 10" id="KW-0540">Nuclease</keyword>
<comment type="domain">
    <text evidence="10">The VLRF1 domain mediates binding to the 60S ribosomal subunit.</text>
</comment>
<dbReference type="AlphaFoldDB" id="A0AAW1T150"/>
<protein>
    <recommendedName>
        <fullName evidence="12">VLRF1 domain-containing protein</fullName>
    </recommendedName>
</protein>
<evidence type="ECO:0000256" key="9">
    <source>
        <dbReference type="ARBA" id="ARBA00023054"/>
    </source>
</evidence>
<dbReference type="Proteomes" id="UP001485043">
    <property type="component" value="Unassembled WGS sequence"/>
</dbReference>
<gene>
    <name evidence="13" type="ORF">WJX84_005406</name>
</gene>
<evidence type="ECO:0000256" key="8">
    <source>
        <dbReference type="ARBA" id="ARBA00023043"/>
    </source>
</evidence>
<sequence length="219" mass="24685">MQSNPLPVARQGVDQGSALPQEGFHGSMQQHSFDWSATETVIRHCIGECQDNKWTTTRGGFMAAGPSDAVTSQHFIALLAADAAALGVWRNGDLLRHRVLTGYTVRKQQGKAQMAYQRQGGGGRSVGARIRKRETRRLFQAVSDTFVEWQEDITPCRNLYYAGVTRVWNEVWDSKRPAATLTRDDPRWIKVPKSIRRPRFKVLEHIAFELSHGRVITAL</sequence>
<keyword evidence="5" id="KW-0677">Repeat</keyword>
<comment type="similarity">
    <text evidence="2 10">Belongs to the ANKZF1/VMS1 family.</text>
</comment>
<dbReference type="PANTHER" id="PTHR16036">
    <property type="entry name" value="ANKYRIN REPEAT AND ZINC FINGER DOMAIN-CONTAINING PROTEIN 1"/>
    <property type="match status" value="1"/>
</dbReference>
<comment type="caution">
    <text evidence="13">The sequence shown here is derived from an EMBL/GenBank/DDBJ whole genome shotgun (WGS) entry which is preliminary data.</text>
</comment>
<evidence type="ECO:0000256" key="3">
    <source>
        <dbReference type="ARBA" id="ARBA00022490"/>
    </source>
</evidence>
<evidence type="ECO:0000256" key="6">
    <source>
        <dbReference type="ARBA" id="ARBA00022759"/>
    </source>
</evidence>
<evidence type="ECO:0000256" key="11">
    <source>
        <dbReference type="SAM" id="MobiDB-lite"/>
    </source>
</evidence>
<evidence type="ECO:0000256" key="5">
    <source>
        <dbReference type="ARBA" id="ARBA00022737"/>
    </source>
</evidence>
<feature type="domain" description="VLRF1" evidence="12">
    <location>
        <begin position="70"/>
        <end position="213"/>
    </location>
</feature>
<dbReference type="PROSITE" id="PS52044">
    <property type="entry name" value="VLRF1"/>
    <property type="match status" value="1"/>
</dbReference>
<evidence type="ECO:0000256" key="7">
    <source>
        <dbReference type="ARBA" id="ARBA00022801"/>
    </source>
</evidence>